<dbReference type="AlphaFoldDB" id="A0A239ZF80"/>
<evidence type="ECO:0000313" key="12">
    <source>
        <dbReference type="Proteomes" id="UP000214973"/>
    </source>
</evidence>
<comment type="caution">
    <text evidence="9">Lacks conserved residue(s) required for the propagation of feature annotation.</text>
</comment>
<feature type="transmembrane region" description="Helical" evidence="9">
    <location>
        <begin position="86"/>
        <end position="105"/>
    </location>
</feature>
<comment type="function">
    <text evidence="9">This protein specifically catalyzes the removal of signal peptides from prolipoproteins.</text>
</comment>
<feature type="active site" evidence="9">
    <location>
        <position position="124"/>
    </location>
</feature>
<evidence type="ECO:0000256" key="6">
    <source>
        <dbReference type="ARBA" id="ARBA00022801"/>
    </source>
</evidence>
<protein>
    <recommendedName>
        <fullName evidence="9">Lipoprotein signal peptidase</fullName>
        <ecNumber evidence="9">3.4.23.36</ecNumber>
    </recommendedName>
    <alternativeName>
        <fullName evidence="9">Prolipoprotein signal peptidase</fullName>
    </alternativeName>
    <alternativeName>
        <fullName evidence="9">Signal peptidase II</fullName>
        <shortName evidence="9">SPase II</shortName>
    </alternativeName>
</protein>
<dbReference type="RefSeq" id="WP_095066233.1">
    <property type="nucleotide sequence ID" value="NZ_LT906470.1"/>
</dbReference>
<reference evidence="11 12" key="1">
    <citation type="submission" date="2017-06" db="EMBL/GenBank/DDBJ databases">
        <authorList>
            <consortium name="Pathogen Informatics"/>
        </authorList>
    </citation>
    <scope>NUCLEOTIDE SEQUENCE [LARGE SCALE GENOMIC DNA]</scope>
    <source>
        <strain evidence="11 12">NCTC12018</strain>
    </source>
</reference>
<proteinExistence type="inferred from homology"/>
<dbReference type="HAMAP" id="MF_00161">
    <property type="entry name" value="LspA"/>
    <property type="match status" value="1"/>
</dbReference>
<organism evidence="11 12">
    <name type="scientific">Veillonella rodentium</name>
    <dbReference type="NCBI Taxonomy" id="248315"/>
    <lineage>
        <taxon>Bacteria</taxon>
        <taxon>Bacillati</taxon>
        <taxon>Bacillota</taxon>
        <taxon>Negativicutes</taxon>
        <taxon>Veillonellales</taxon>
        <taxon>Veillonellaceae</taxon>
        <taxon>Veillonella</taxon>
    </lineage>
</organism>
<keyword evidence="7 9" id="KW-1133">Transmembrane helix</keyword>
<keyword evidence="6 9" id="KW-0378">Hydrolase</keyword>
<evidence type="ECO:0000256" key="4">
    <source>
        <dbReference type="ARBA" id="ARBA00022692"/>
    </source>
</evidence>
<dbReference type="PRINTS" id="PR00781">
    <property type="entry name" value="LIPOSIGPTASE"/>
</dbReference>
<evidence type="ECO:0000313" key="11">
    <source>
        <dbReference type="EMBL" id="SNV69845.1"/>
    </source>
</evidence>
<evidence type="ECO:0000256" key="7">
    <source>
        <dbReference type="ARBA" id="ARBA00022989"/>
    </source>
</evidence>
<evidence type="ECO:0000256" key="8">
    <source>
        <dbReference type="ARBA" id="ARBA00023136"/>
    </source>
</evidence>
<keyword evidence="11" id="KW-0449">Lipoprotein</keyword>
<keyword evidence="2 9" id="KW-1003">Cell membrane</keyword>
<dbReference type="PANTHER" id="PTHR33695:SF1">
    <property type="entry name" value="LIPOPROTEIN SIGNAL PEPTIDASE"/>
    <property type="match status" value="1"/>
</dbReference>
<feature type="transmembrane region" description="Helical" evidence="9">
    <location>
        <begin position="117"/>
        <end position="139"/>
    </location>
</feature>
<dbReference type="EMBL" id="LT906470">
    <property type="protein sequence ID" value="SNV69845.1"/>
    <property type="molecule type" value="Genomic_DNA"/>
</dbReference>
<feature type="transmembrane region" description="Helical" evidence="9">
    <location>
        <begin position="57"/>
        <end position="74"/>
    </location>
</feature>
<evidence type="ECO:0000256" key="10">
    <source>
        <dbReference type="RuleBase" id="RU004181"/>
    </source>
</evidence>
<comment type="subcellular location">
    <subcellularLocation>
        <location evidence="9">Cell membrane</location>
        <topology evidence="9">Multi-pass membrane protein</topology>
    </subcellularLocation>
</comment>
<dbReference type="NCBIfam" id="TIGR00077">
    <property type="entry name" value="lspA"/>
    <property type="match status" value="1"/>
</dbReference>
<keyword evidence="12" id="KW-1185">Reference proteome</keyword>
<dbReference type="GO" id="GO:0006508">
    <property type="term" value="P:proteolysis"/>
    <property type="evidence" value="ECO:0007669"/>
    <property type="project" value="UniProtKB-KW"/>
</dbReference>
<comment type="pathway">
    <text evidence="9">Protein modification; lipoprotein biosynthesis (signal peptide cleavage).</text>
</comment>
<sequence>MFYIVFILWLALDQWSKSYVMNHFILGESLSVIPNVFHLTFIINRGAAFGMLANQRWFFLLVAIVLVAVCIYYWKRLSKGPSALRVGAALLTSGAVGNGIDRYVLHGVVDFFDFRVWPIFNVADIGICIGVILVLYYLITTHTEE</sequence>
<keyword evidence="3 9" id="KW-0645">Protease</keyword>
<dbReference type="PANTHER" id="PTHR33695">
    <property type="entry name" value="LIPOPROTEIN SIGNAL PEPTIDASE"/>
    <property type="match status" value="1"/>
</dbReference>
<name>A0A239ZF80_9FIRM</name>
<evidence type="ECO:0000256" key="2">
    <source>
        <dbReference type="ARBA" id="ARBA00022475"/>
    </source>
</evidence>
<evidence type="ECO:0000256" key="5">
    <source>
        <dbReference type="ARBA" id="ARBA00022750"/>
    </source>
</evidence>
<dbReference type="Pfam" id="PF01252">
    <property type="entry name" value="Peptidase_A8"/>
    <property type="match status" value="1"/>
</dbReference>
<dbReference type="GO" id="GO:0004190">
    <property type="term" value="F:aspartic-type endopeptidase activity"/>
    <property type="evidence" value="ECO:0007669"/>
    <property type="project" value="UniProtKB-UniRule"/>
</dbReference>
<dbReference type="UniPathway" id="UPA00665"/>
<dbReference type="InterPro" id="IPR001872">
    <property type="entry name" value="Peptidase_A8"/>
</dbReference>
<comment type="catalytic activity">
    <reaction evidence="9">
        <text>Release of signal peptides from bacterial membrane prolipoproteins. Hydrolyzes -Xaa-Yaa-Zaa-|-(S,diacylglyceryl)Cys-, in which Xaa is hydrophobic (preferably Leu), and Yaa (Ala or Ser) and Zaa (Gly or Ala) have small, neutral side chains.</text>
        <dbReference type="EC" id="3.4.23.36"/>
    </reaction>
</comment>
<dbReference type="GO" id="GO:0005886">
    <property type="term" value="C:plasma membrane"/>
    <property type="evidence" value="ECO:0007669"/>
    <property type="project" value="UniProtKB-SubCell"/>
</dbReference>
<evidence type="ECO:0000256" key="1">
    <source>
        <dbReference type="ARBA" id="ARBA00006139"/>
    </source>
</evidence>
<comment type="similarity">
    <text evidence="1 9 10">Belongs to the peptidase A8 family.</text>
</comment>
<dbReference type="KEGG" id="vrm:44547418_01318"/>
<gene>
    <name evidence="9 11" type="primary">lspA</name>
    <name evidence="11" type="ORF">SAMEA44547418_01318</name>
</gene>
<feature type="active site" evidence="9">
    <location>
        <position position="110"/>
    </location>
</feature>
<evidence type="ECO:0000256" key="3">
    <source>
        <dbReference type="ARBA" id="ARBA00022670"/>
    </source>
</evidence>
<dbReference type="Proteomes" id="UP000214973">
    <property type="component" value="Chromosome 1"/>
</dbReference>
<accession>A0A239ZF80</accession>
<keyword evidence="5 9" id="KW-0064">Aspartyl protease</keyword>
<keyword evidence="4 9" id="KW-0812">Transmembrane</keyword>
<keyword evidence="8 9" id="KW-0472">Membrane</keyword>
<evidence type="ECO:0000256" key="9">
    <source>
        <dbReference type="HAMAP-Rule" id="MF_00161"/>
    </source>
</evidence>
<dbReference type="EC" id="3.4.23.36" evidence="9"/>